<dbReference type="EMBL" id="VUJU01003071">
    <property type="protein sequence ID" value="KAF0759200.1"/>
    <property type="molecule type" value="Genomic_DNA"/>
</dbReference>
<evidence type="ECO:0000313" key="3">
    <source>
        <dbReference type="Proteomes" id="UP000478052"/>
    </source>
</evidence>
<gene>
    <name evidence="2" type="ORF">FWK35_00026983</name>
</gene>
<protein>
    <submittedName>
        <fullName evidence="2">Mucin-2-like</fullName>
    </submittedName>
</protein>
<evidence type="ECO:0000256" key="1">
    <source>
        <dbReference type="SAM" id="MobiDB-lite"/>
    </source>
</evidence>
<organism evidence="2 3">
    <name type="scientific">Aphis craccivora</name>
    <name type="common">Cowpea aphid</name>
    <dbReference type="NCBI Taxonomy" id="307492"/>
    <lineage>
        <taxon>Eukaryota</taxon>
        <taxon>Metazoa</taxon>
        <taxon>Ecdysozoa</taxon>
        <taxon>Arthropoda</taxon>
        <taxon>Hexapoda</taxon>
        <taxon>Insecta</taxon>
        <taxon>Pterygota</taxon>
        <taxon>Neoptera</taxon>
        <taxon>Paraneoptera</taxon>
        <taxon>Hemiptera</taxon>
        <taxon>Sternorrhyncha</taxon>
        <taxon>Aphidomorpha</taxon>
        <taxon>Aphidoidea</taxon>
        <taxon>Aphididae</taxon>
        <taxon>Aphidini</taxon>
        <taxon>Aphis</taxon>
        <taxon>Aphis</taxon>
    </lineage>
</organism>
<proteinExistence type="predicted"/>
<dbReference type="OrthoDB" id="6628769at2759"/>
<dbReference type="AlphaFoldDB" id="A0A6G0YNL9"/>
<dbReference type="Proteomes" id="UP000478052">
    <property type="component" value="Unassembled WGS sequence"/>
</dbReference>
<name>A0A6G0YNL9_APHCR</name>
<keyword evidence="3" id="KW-1185">Reference proteome</keyword>
<evidence type="ECO:0000313" key="2">
    <source>
        <dbReference type="EMBL" id="KAF0759200.1"/>
    </source>
</evidence>
<accession>A0A6G0YNL9</accession>
<feature type="compositionally biased region" description="Low complexity" evidence="1">
    <location>
        <begin position="99"/>
        <end position="111"/>
    </location>
</feature>
<comment type="caution">
    <text evidence="2">The sequence shown here is derived from an EMBL/GenBank/DDBJ whole genome shotgun (WGS) entry which is preliminary data.</text>
</comment>
<sequence>MDRRTPGNILLEEALELLEKSQKLLQEAAETFKTTEATTSKRVRQMPLEQLHRDPVLWAAYKRGWDDFAVPDFRLVKNTPTSETEKSRSTRLPAQPAGSPTTLTITSSVSTVRPPPVPLMSVIIPDPRTAIHHQPLHSTATTTAAMGQFNARQNQNQWRNWQYMKNNTRRTAKNNTSQQFWLEKTGNTYHP</sequence>
<reference evidence="2 3" key="1">
    <citation type="submission" date="2019-08" db="EMBL/GenBank/DDBJ databases">
        <title>Whole genome of Aphis craccivora.</title>
        <authorList>
            <person name="Voronova N.V."/>
            <person name="Shulinski R.S."/>
            <person name="Bandarenka Y.V."/>
            <person name="Zhorov D.G."/>
            <person name="Warner D."/>
        </authorList>
    </citation>
    <scope>NUCLEOTIDE SEQUENCE [LARGE SCALE GENOMIC DNA]</scope>
    <source>
        <strain evidence="2">180601</strain>
        <tissue evidence="2">Whole Body</tissue>
    </source>
</reference>
<feature type="region of interest" description="Disordered" evidence="1">
    <location>
        <begin position="79"/>
        <end position="111"/>
    </location>
</feature>